<gene>
    <name evidence="2" type="ORF">FLONG3_4785</name>
</gene>
<feature type="signal peptide" evidence="1">
    <location>
        <begin position="1"/>
        <end position="18"/>
    </location>
</feature>
<evidence type="ECO:0000256" key="1">
    <source>
        <dbReference type="SAM" id="SignalP"/>
    </source>
</evidence>
<evidence type="ECO:0000313" key="3">
    <source>
        <dbReference type="Proteomes" id="UP000266234"/>
    </source>
</evidence>
<reference evidence="2 3" key="1">
    <citation type="journal article" date="2018" name="PLoS Pathog.">
        <title>Evolution of structural diversity of trichothecenes, a family of toxins produced by plant pathogenic and entomopathogenic fungi.</title>
        <authorList>
            <person name="Proctor R.H."/>
            <person name="McCormick S.P."/>
            <person name="Kim H.S."/>
            <person name="Cardoza R.E."/>
            <person name="Stanley A.M."/>
            <person name="Lindo L."/>
            <person name="Kelly A."/>
            <person name="Brown D.W."/>
            <person name="Lee T."/>
            <person name="Vaughan M.M."/>
            <person name="Alexander N.J."/>
            <person name="Busman M."/>
            <person name="Gutierrez S."/>
        </authorList>
    </citation>
    <scope>NUCLEOTIDE SEQUENCE [LARGE SCALE GENOMIC DNA]</scope>
    <source>
        <strain evidence="2 3">NRRL 20695</strain>
    </source>
</reference>
<protein>
    <submittedName>
        <fullName evidence="2">Uncharacterized protein</fullName>
    </submittedName>
</protein>
<dbReference type="Proteomes" id="UP000266234">
    <property type="component" value="Unassembled WGS sequence"/>
</dbReference>
<dbReference type="AlphaFoldDB" id="A0A395SXQ8"/>
<keyword evidence="1" id="KW-0732">Signal</keyword>
<evidence type="ECO:0000313" key="2">
    <source>
        <dbReference type="EMBL" id="RGP77270.1"/>
    </source>
</evidence>
<dbReference type="OrthoDB" id="5073639at2759"/>
<feature type="chain" id="PRO_5017298591" evidence="1">
    <location>
        <begin position="19"/>
        <end position="209"/>
    </location>
</feature>
<keyword evidence="3" id="KW-1185">Reference proteome</keyword>
<organism evidence="2 3">
    <name type="scientific">Fusarium longipes</name>
    <dbReference type="NCBI Taxonomy" id="694270"/>
    <lineage>
        <taxon>Eukaryota</taxon>
        <taxon>Fungi</taxon>
        <taxon>Dikarya</taxon>
        <taxon>Ascomycota</taxon>
        <taxon>Pezizomycotina</taxon>
        <taxon>Sordariomycetes</taxon>
        <taxon>Hypocreomycetidae</taxon>
        <taxon>Hypocreales</taxon>
        <taxon>Nectriaceae</taxon>
        <taxon>Fusarium</taxon>
    </lineage>
</organism>
<proteinExistence type="predicted"/>
<sequence length="209" mass="21747">MKFLTVFSALLASGTALAAYVPQGNTVRGLTADKVELVNRNSVLDGGADAPTNALDSFFDELKHTATETKDKVSSQFEERDALKNLAGGVGNMFDMVGAGSIDFNEKIGHGFNVTAQFIGSVDLNAKATAGIEYLSGKISSNTSIPGASILVGFLAGAKTLLGKFNLNTMAQGVLSVIGRLIVSIDFNAVVSGGLDFFKTVYASFSSST</sequence>
<name>A0A395SXQ8_9HYPO</name>
<dbReference type="EMBL" id="PXOG01000100">
    <property type="protein sequence ID" value="RGP77270.1"/>
    <property type="molecule type" value="Genomic_DNA"/>
</dbReference>
<accession>A0A395SXQ8</accession>
<comment type="caution">
    <text evidence="2">The sequence shown here is derived from an EMBL/GenBank/DDBJ whole genome shotgun (WGS) entry which is preliminary data.</text>
</comment>